<dbReference type="InterPro" id="IPR019344">
    <property type="entry name" value="F1F0-ATPsyn_F_prd"/>
</dbReference>
<accession>A0ABQ9VHS6</accession>
<sequence length="267" mass="30873">MHSLNQEIKAFSRNNLRKQCTRVTTLTGKKIIETWKDARIHVVEEVEPSSVGGCGYVQDLSSDLQVGVIKPWLLLGEMDKRSQDAAHDLDTLKKHKGQTAKRDKLAATEQRVAWFDGGVQGAAEVTHILNVAYGVENAFLSDFTYKSISILDLPETNILSYFPECFEFIEEAKRKQDSKMVSVIPVKDKKLLEVKLGELPRWILMWDFSPSGIARTFERGYYRYCNKYINMRKGSISRIAMVLGCYMLFSYCLFYRELKHEWLHKYH</sequence>
<comment type="subcellular location">
    <subcellularLocation>
        <location evidence="1">Mitochondrion membrane</location>
    </subcellularLocation>
</comment>
<evidence type="ECO:0000313" key="11">
    <source>
        <dbReference type="EMBL" id="KAK2108726.1"/>
    </source>
</evidence>
<dbReference type="Gene3D" id="3.90.190.10">
    <property type="entry name" value="Protein tyrosine phosphatase superfamily"/>
    <property type="match status" value="1"/>
</dbReference>
<evidence type="ECO:0000256" key="5">
    <source>
        <dbReference type="ARBA" id="ARBA00022781"/>
    </source>
</evidence>
<dbReference type="EMBL" id="JASSZA010000006">
    <property type="protein sequence ID" value="KAK2108726.1"/>
    <property type="molecule type" value="Genomic_DNA"/>
</dbReference>
<feature type="transmembrane region" description="Helical" evidence="10">
    <location>
        <begin position="235"/>
        <end position="255"/>
    </location>
</feature>
<reference evidence="11 12" key="1">
    <citation type="submission" date="2023-05" db="EMBL/GenBank/DDBJ databases">
        <title>B98-5 Cell Line De Novo Hybrid Assembly: An Optical Mapping Approach.</title>
        <authorList>
            <person name="Kananen K."/>
            <person name="Auerbach J.A."/>
            <person name="Kautto E."/>
            <person name="Blachly J.S."/>
        </authorList>
    </citation>
    <scope>NUCLEOTIDE SEQUENCE [LARGE SCALE GENOMIC DNA]</scope>
    <source>
        <strain evidence="11">B95-8</strain>
        <tissue evidence="11">Cell line</tissue>
    </source>
</reference>
<evidence type="ECO:0000256" key="4">
    <source>
        <dbReference type="ARBA" id="ARBA00022547"/>
    </source>
</evidence>
<keyword evidence="6" id="KW-0406">Ion transport</keyword>
<evidence type="ECO:0000256" key="9">
    <source>
        <dbReference type="ARBA" id="ARBA00023310"/>
    </source>
</evidence>
<gene>
    <name evidence="11" type="primary">DUSP19</name>
    <name evidence="11" type="ORF">P7K49_013891</name>
</gene>
<comment type="similarity">
    <text evidence="2">Belongs to the ATPase F chain family.</text>
</comment>
<dbReference type="Pfam" id="PF10206">
    <property type="entry name" value="WRW"/>
    <property type="match status" value="1"/>
</dbReference>
<dbReference type="PANTHER" id="PTHR46377:SF1">
    <property type="entry name" value="DUAL SPECIFICITY PROTEIN PHOSPHATASE 19"/>
    <property type="match status" value="1"/>
</dbReference>
<evidence type="ECO:0000256" key="10">
    <source>
        <dbReference type="SAM" id="Phobius"/>
    </source>
</evidence>
<dbReference type="Proteomes" id="UP001266305">
    <property type="component" value="Unassembled WGS sequence"/>
</dbReference>
<keyword evidence="7" id="KW-0496">Mitochondrion</keyword>
<evidence type="ECO:0000256" key="2">
    <source>
        <dbReference type="ARBA" id="ARBA00005895"/>
    </source>
</evidence>
<keyword evidence="12" id="KW-1185">Reference proteome</keyword>
<evidence type="ECO:0000256" key="7">
    <source>
        <dbReference type="ARBA" id="ARBA00023128"/>
    </source>
</evidence>
<evidence type="ECO:0000256" key="3">
    <source>
        <dbReference type="ARBA" id="ARBA00022448"/>
    </source>
</evidence>
<keyword evidence="8 10" id="KW-0472">Membrane</keyword>
<keyword evidence="5" id="KW-0375">Hydrogen ion transport</keyword>
<dbReference type="InterPro" id="IPR029021">
    <property type="entry name" value="Prot-tyrosine_phosphatase-like"/>
</dbReference>
<keyword evidence="10" id="KW-1133">Transmembrane helix</keyword>
<comment type="caution">
    <text evidence="11">The sequence shown here is derived from an EMBL/GenBank/DDBJ whole genome shotgun (WGS) entry which is preliminary data.</text>
</comment>
<proteinExistence type="inferred from homology"/>
<evidence type="ECO:0000313" key="12">
    <source>
        <dbReference type="Proteomes" id="UP001266305"/>
    </source>
</evidence>
<evidence type="ECO:0000256" key="6">
    <source>
        <dbReference type="ARBA" id="ARBA00023065"/>
    </source>
</evidence>
<keyword evidence="4" id="KW-0138">CF(0)</keyword>
<dbReference type="PANTHER" id="PTHR46377">
    <property type="entry name" value="DUAL SPECIFICITY PROTEIN PHOSPHATASE 19"/>
    <property type="match status" value="1"/>
</dbReference>
<keyword evidence="10" id="KW-0812">Transmembrane</keyword>
<keyword evidence="9" id="KW-0066">ATP synthesis</keyword>
<organism evidence="11 12">
    <name type="scientific">Saguinus oedipus</name>
    <name type="common">Cotton-top tamarin</name>
    <name type="synonym">Oedipomidas oedipus</name>
    <dbReference type="NCBI Taxonomy" id="9490"/>
    <lineage>
        <taxon>Eukaryota</taxon>
        <taxon>Metazoa</taxon>
        <taxon>Chordata</taxon>
        <taxon>Craniata</taxon>
        <taxon>Vertebrata</taxon>
        <taxon>Euteleostomi</taxon>
        <taxon>Mammalia</taxon>
        <taxon>Eutheria</taxon>
        <taxon>Euarchontoglires</taxon>
        <taxon>Primates</taxon>
        <taxon>Haplorrhini</taxon>
        <taxon>Platyrrhini</taxon>
        <taxon>Cebidae</taxon>
        <taxon>Callitrichinae</taxon>
        <taxon>Saguinus</taxon>
    </lineage>
</organism>
<name>A0ABQ9VHS6_SAGOE</name>
<dbReference type="SUPFAM" id="SSF52799">
    <property type="entry name" value="(Phosphotyrosine protein) phosphatases II"/>
    <property type="match status" value="1"/>
</dbReference>
<keyword evidence="3" id="KW-0813">Transport</keyword>
<protein>
    <submittedName>
        <fullName evidence="11">Dual specificity phosphatase 19</fullName>
    </submittedName>
</protein>
<evidence type="ECO:0000256" key="8">
    <source>
        <dbReference type="ARBA" id="ARBA00023136"/>
    </source>
</evidence>
<evidence type="ECO:0000256" key="1">
    <source>
        <dbReference type="ARBA" id="ARBA00004325"/>
    </source>
</evidence>